<dbReference type="Proteomes" id="UP001642409">
    <property type="component" value="Unassembled WGS sequence"/>
</dbReference>
<protein>
    <submittedName>
        <fullName evidence="1">Hypothetical_protein</fullName>
    </submittedName>
</protein>
<evidence type="ECO:0000313" key="2">
    <source>
        <dbReference type="Proteomes" id="UP001642409"/>
    </source>
</evidence>
<gene>
    <name evidence="1" type="ORF">HINF_LOCUS65730</name>
</gene>
<comment type="caution">
    <text evidence="1">The sequence shown here is derived from an EMBL/GenBank/DDBJ whole genome shotgun (WGS) entry which is preliminary data.</text>
</comment>
<sequence length="114" mass="13388">MSSIINEKHLMSAIKRLLALTNSDISYVIYQVMVLPDVTYNLLFCQLSFDLNVKLETIRSLFSALSTNYLYINQFQSTSKSFYTLPNRILNKKLKQLPNYDRQIIKLIRQRESC</sequence>
<name>A0ABP1LRR8_9EUKA</name>
<keyword evidence="2" id="KW-1185">Reference proteome</keyword>
<accession>A0ABP1LRR8</accession>
<dbReference type="EMBL" id="CAXDID020000435">
    <property type="protein sequence ID" value="CAL6091322.1"/>
    <property type="molecule type" value="Genomic_DNA"/>
</dbReference>
<organism evidence="1 2">
    <name type="scientific">Hexamita inflata</name>
    <dbReference type="NCBI Taxonomy" id="28002"/>
    <lineage>
        <taxon>Eukaryota</taxon>
        <taxon>Metamonada</taxon>
        <taxon>Diplomonadida</taxon>
        <taxon>Hexamitidae</taxon>
        <taxon>Hexamitinae</taxon>
        <taxon>Hexamita</taxon>
    </lineage>
</organism>
<proteinExistence type="predicted"/>
<reference evidence="1 2" key="1">
    <citation type="submission" date="2024-07" db="EMBL/GenBank/DDBJ databases">
        <authorList>
            <person name="Akdeniz Z."/>
        </authorList>
    </citation>
    <scope>NUCLEOTIDE SEQUENCE [LARGE SCALE GENOMIC DNA]</scope>
</reference>
<evidence type="ECO:0000313" key="1">
    <source>
        <dbReference type="EMBL" id="CAL6091322.1"/>
    </source>
</evidence>